<feature type="region of interest" description="Disordered" evidence="1">
    <location>
        <begin position="290"/>
        <end position="314"/>
    </location>
</feature>
<evidence type="ECO:0000313" key="2">
    <source>
        <dbReference type="EMBL" id="GAA1532688.1"/>
    </source>
</evidence>
<name>A0ABN2B2N8_9MICO</name>
<proteinExistence type="predicted"/>
<sequence length="314" mass="32498">MLGVGVEVPVDPDLVPVEGDRGDRLPQVISRWVIVFAAAEEEHVGDRLGARGGLVGAGGQAHRPDEVSQQAHFPAGAGVLGVEGVLRGQYGHEPAGAGRAQGLEDEVVVDRLSGGVVDRVVENDFAERDVADDGIELTVCQAGLGERLGTDVRVRVEVAADGGGDRVQFHPRHARLWWGQADERPGPGAGFEDLTAGEAQRGHRPPEFSGDEWGRVVGVECRAGGILPFLLREQAAQFLPLVGPLVVAGIEDLGQSTPAGPPGQHGLFLLGSQALLFVEGPGQCQGVEVGAEAGPGTGGHARTGARIEPRSGGG</sequence>
<gene>
    <name evidence="2" type="ORF">GCM10009691_05520</name>
</gene>
<evidence type="ECO:0000256" key="1">
    <source>
        <dbReference type="SAM" id="MobiDB-lite"/>
    </source>
</evidence>
<protein>
    <submittedName>
        <fullName evidence="2">Uncharacterized protein</fullName>
    </submittedName>
</protein>
<comment type="caution">
    <text evidence="2">The sequence shown here is derived from an EMBL/GenBank/DDBJ whole genome shotgun (WGS) entry which is preliminary data.</text>
</comment>
<keyword evidence="3" id="KW-1185">Reference proteome</keyword>
<evidence type="ECO:0000313" key="3">
    <source>
        <dbReference type="Proteomes" id="UP001501791"/>
    </source>
</evidence>
<feature type="compositionally biased region" description="Basic and acidic residues" evidence="1">
    <location>
        <begin position="305"/>
        <end position="314"/>
    </location>
</feature>
<reference evidence="2 3" key="1">
    <citation type="journal article" date="2019" name="Int. J. Syst. Evol. Microbiol.">
        <title>The Global Catalogue of Microorganisms (GCM) 10K type strain sequencing project: providing services to taxonomists for standard genome sequencing and annotation.</title>
        <authorList>
            <consortium name="The Broad Institute Genomics Platform"/>
            <consortium name="The Broad Institute Genome Sequencing Center for Infectious Disease"/>
            <person name="Wu L."/>
            <person name="Ma J."/>
        </authorList>
    </citation>
    <scope>NUCLEOTIDE SEQUENCE [LARGE SCALE GENOMIC DNA]</scope>
    <source>
        <strain evidence="2 3">JCM 13319</strain>
    </source>
</reference>
<dbReference type="EMBL" id="BAAALY010000002">
    <property type="protein sequence ID" value="GAA1532688.1"/>
    <property type="molecule type" value="Genomic_DNA"/>
</dbReference>
<organism evidence="2 3">
    <name type="scientific">Brevibacterium picturae</name>
    <dbReference type="NCBI Taxonomy" id="260553"/>
    <lineage>
        <taxon>Bacteria</taxon>
        <taxon>Bacillati</taxon>
        <taxon>Actinomycetota</taxon>
        <taxon>Actinomycetes</taxon>
        <taxon>Micrococcales</taxon>
        <taxon>Brevibacteriaceae</taxon>
        <taxon>Brevibacterium</taxon>
    </lineage>
</organism>
<accession>A0ABN2B2N8</accession>
<dbReference type="Proteomes" id="UP001501791">
    <property type="component" value="Unassembled WGS sequence"/>
</dbReference>